<feature type="coiled-coil region" evidence="1">
    <location>
        <begin position="49"/>
        <end position="93"/>
    </location>
</feature>
<dbReference type="AlphaFoldDB" id="A0A9P4TNH8"/>
<protein>
    <submittedName>
        <fullName evidence="3">Uncharacterized protein</fullName>
    </submittedName>
</protein>
<feature type="region of interest" description="Disordered" evidence="2">
    <location>
        <begin position="1"/>
        <end position="22"/>
    </location>
</feature>
<evidence type="ECO:0000256" key="1">
    <source>
        <dbReference type="SAM" id="Coils"/>
    </source>
</evidence>
<dbReference type="OrthoDB" id="3800276at2759"/>
<organism evidence="3 4">
    <name type="scientific">Curvularia kusanoi</name>
    <name type="common">Cochliobolus kusanoi</name>
    <dbReference type="NCBI Taxonomy" id="90978"/>
    <lineage>
        <taxon>Eukaryota</taxon>
        <taxon>Fungi</taxon>
        <taxon>Dikarya</taxon>
        <taxon>Ascomycota</taxon>
        <taxon>Pezizomycotina</taxon>
        <taxon>Dothideomycetes</taxon>
        <taxon>Pleosporomycetidae</taxon>
        <taxon>Pleosporales</taxon>
        <taxon>Pleosporineae</taxon>
        <taxon>Pleosporaceae</taxon>
        <taxon>Curvularia</taxon>
    </lineage>
</organism>
<evidence type="ECO:0000313" key="4">
    <source>
        <dbReference type="Proteomes" id="UP000801428"/>
    </source>
</evidence>
<accession>A0A9P4TNH8</accession>
<proteinExistence type="predicted"/>
<keyword evidence="4" id="KW-1185">Reference proteome</keyword>
<sequence>MSQTVTSDVGERLQSDSPVEDSGEVSTLLEALDMSLSGTRLPYHESRLIQQLLAVLQSMNRRMRKLEQDLEQYREREEDAKSQTSLLRQKEEENLVKTAQLEGDEQRINGKEGASPKWVATSEKRPTTKAVIHQESHTFLAFGGAKRRFNANPARIIWSTQEYPTELDIDIYDKRVKQLRLHDHYKGWLDCMTSLDDVQAWSDGKSSWNDMEYLFDRKDTRSPLNAGRNVGLILGWSAICTENDMPQHDTHLDDRVWRLNQLSPKSDHISGSGRDFWRGVKWGTETAQGLFNMKAKNVIWDTKEDPMQVEYLTEECRKDREREHSL</sequence>
<evidence type="ECO:0000313" key="3">
    <source>
        <dbReference type="EMBL" id="KAF3010732.1"/>
    </source>
</evidence>
<name>A0A9P4TNH8_CURKU</name>
<keyword evidence="1" id="KW-0175">Coiled coil</keyword>
<evidence type="ECO:0000256" key="2">
    <source>
        <dbReference type="SAM" id="MobiDB-lite"/>
    </source>
</evidence>
<comment type="caution">
    <text evidence="3">The sequence shown here is derived from an EMBL/GenBank/DDBJ whole genome shotgun (WGS) entry which is preliminary data.</text>
</comment>
<reference evidence="3" key="1">
    <citation type="submission" date="2019-04" db="EMBL/GenBank/DDBJ databases">
        <title>Sequencing of skin fungus with MAO and IRED activity.</title>
        <authorList>
            <person name="Marsaioli A.J."/>
            <person name="Bonatto J.M.C."/>
            <person name="Reis Junior O."/>
        </authorList>
    </citation>
    <scope>NUCLEOTIDE SEQUENCE</scope>
    <source>
        <strain evidence="3">30M1</strain>
    </source>
</reference>
<gene>
    <name evidence="3" type="ORF">E8E13_006887</name>
</gene>
<dbReference type="EMBL" id="SWKU01000001">
    <property type="protein sequence ID" value="KAF3010732.1"/>
    <property type="molecule type" value="Genomic_DNA"/>
</dbReference>
<dbReference type="Proteomes" id="UP000801428">
    <property type="component" value="Unassembled WGS sequence"/>
</dbReference>